<dbReference type="InterPro" id="IPR001128">
    <property type="entry name" value="Cyt_P450"/>
</dbReference>
<evidence type="ECO:0000256" key="2">
    <source>
        <dbReference type="ARBA" id="ARBA00022617"/>
    </source>
</evidence>
<dbReference type="PaxDb" id="2903-EOD20906"/>
<accession>A0A0D3JBM1</accession>
<keyword evidence="2 5" id="KW-0349">Heme</keyword>
<evidence type="ECO:0000256" key="7">
    <source>
        <dbReference type="SAM" id="Phobius"/>
    </source>
</evidence>
<dbReference type="GO" id="GO:0005506">
    <property type="term" value="F:iron ion binding"/>
    <property type="evidence" value="ECO:0007669"/>
    <property type="project" value="InterPro"/>
</dbReference>
<evidence type="ECO:0000256" key="1">
    <source>
        <dbReference type="ARBA" id="ARBA00010617"/>
    </source>
</evidence>
<dbReference type="InterPro" id="IPR036396">
    <property type="entry name" value="Cyt_P450_sf"/>
</dbReference>
<dbReference type="KEGG" id="ehx:EMIHUDRAFT_207912"/>
<evidence type="ECO:0000256" key="5">
    <source>
        <dbReference type="PIRSR" id="PIRSR602403-1"/>
    </source>
</evidence>
<keyword evidence="4 5" id="KW-0408">Iron</keyword>
<dbReference type="Proteomes" id="UP000013827">
    <property type="component" value="Unassembled WGS sequence"/>
</dbReference>
<evidence type="ECO:0000256" key="6">
    <source>
        <dbReference type="RuleBase" id="RU000461"/>
    </source>
</evidence>
<keyword evidence="3 5" id="KW-0479">Metal-binding</keyword>
<evidence type="ECO:0008006" key="10">
    <source>
        <dbReference type="Google" id="ProtNLM"/>
    </source>
</evidence>
<dbReference type="InterPro" id="IPR002403">
    <property type="entry name" value="Cyt_P450_E_grp-IV"/>
</dbReference>
<dbReference type="Pfam" id="PF00067">
    <property type="entry name" value="p450"/>
    <property type="match status" value="1"/>
</dbReference>
<dbReference type="PANTHER" id="PTHR24304">
    <property type="entry name" value="CYTOCHROME P450 FAMILY 7"/>
    <property type="match status" value="1"/>
</dbReference>
<dbReference type="EnsemblProtists" id="EOD20906">
    <property type="protein sequence ID" value="EOD20906"/>
    <property type="gene ID" value="EMIHUDRAFT_207912"/>
</dbReference>
<sequence>MDIHLENLEREATMLNWALPALLLLLAGVIWRVVTAKRLPAGLTTAPWAPGGIPILGHALRYRTNPAAFLSSSCASVGPVFRLNLAGKRMVVVGPDSAVIKEVATASESILSARRAVAEIGFNETLGSLNVYFGTDLHKRWIKETYGAWWARQPHDAPSGLRDEIRPLWRSLDRSLERERAASLRAADLFGLARATVLRCQVERLLGAPVLEAAGDAAFISAFMSFQDRIEDATAKAAVLPRTLSLPLVLWPVARMRRKLTRRLAAAIACAERGADPATLGSWLRAAATLPGELARRPSAQVAELAIGLLFASHKNPSIGAAQTLCALLELGDTHPTASRLAASPGAEALAGCHTIQRCVLETLRLCAHAIGAVRTVVAPGGFVLAGRYWVARGETIALAHVAVHRSTEVWGADADAFRPSRPEYGEAGAPASPPSEYEYTTFSQGLHTCPGERLALRTMELLVAHFLTKGAALDGPLPPVSFERATLAQRERVVAIRFAR</sequence>
<proteinExistence type="inferred from homology"/>
<name>A0A0D3JBM1_EMIH1</name>
<feature type="transmembrane region" description="Helical" evidence="7">
    <location>
        <begin position="14"/>
        <end position="34"/>
    </location>
</feature>
<dbReference type="HOGENOM" id="CLU_544494_0_0_1"/>
<dbReference type="OMA" id="FAAHKNP"/>
<keyword evidence="7" id="KW-0812">Transmembrane</keyword>
<dbReference type="GO" id="GO:0004497">
    <property type="term" value="F:monooxygenase activity"/>
    <property type="evidence" value="ECO:0007669"/>
    <property type="project" value="UniProtKB-KW"/>
</dbReference>
<dbReference type="AlphaFoldDB" id="A0A0D3JBM1"/>
<evidence type="ECO:0000313" key="8">
    <source>
        <dbReference type="EnsemblProtists" id="EOD20906"/>
    </source>
</evidence>
<keyword evidence="7" id="KW-1133">Transmembrane helix</keyword>
<dbReference type="Gene3D" id="1.10.630.10">
    <property type="entry name" value="Cytochrome P450"/>
    <property type="match status" value="1"/>
</dbReference>
<dbReference type="STRING" id="2903.R1ED46"/>
<dbReference type="CDD" id="cd00302">
    <property type="entry name" value="cytochrome_P450"/>
    <property type="match status" value="1"/>
</dbReference>
<keyword evidence="9" id="KW-1185">Reference proteome</keyword>
<keyword evidence="6" id="KW-0503">Monooxygenase</keyword>
<reference evidence="8" key="2">
    <citation type="submission" date="2024-10" db="UniProtKB">
        <authorList>
            <consortium name="EnsemblProtists"/>
        </authorList>
    </citation>
    <scope>IDENTIFICATION</scope>
</reference>
<comment type="similarity">
    <text evidence="1 6">Belongs to the cytochrome P450 family.</text>
</comment>
<dbReference type="GeneID" id="17266452"/>
<reference evidence="9" key="1">
    <citation type="journal article" date="2013" name="Nature">
        <title>Pan genome of the phytoplankton Emiliania underpins its global distribution.</title>
        <authorList>
            <person name="Read B.A."/>
            <person name="Kegel J."/>
            <person name="Klute M.J."/>
            <person name="Kuo A."/>
            <person name="Lefebvre S.C."/>
            <person name="Maumus F."/>
            <person name="Mayer C."/>
            <person name="Miller J."/>
            <person name="Monier A."/>
            <person name="Salamov A."/>
            <person name="Young J."/>
            <person name="Aguilar M."/>
            <person name="Claverie J.M."/>
            <person name="Frickenhaus S."/>
            <person name="Gonzalez K."/>
            <person name="Herman E.K."/>
            <person name="Lin Y.C."/>
            <person name="Napier J."/>
            <person name="Ogata H."/>
            <person name="Sarno A.F."/>
            <person name="Shmutz J."/>
            <person name="Schroeder D."/>
            <person name="de Vargas C."/>
            <person name="Verret F."/>
            <person name="von Dassow P."/>
            <person name="Valentin K."/>
            <person name="Van de Peer Y."/>
            <person name="Wheeler G."/>
            <person name="Dacks J.B."/>
            <person name="Delwiche C.F."/>
            <person name="Dyhrman S.T."/>
            <person name="Glockner G."/>
            <person name="John U."/>
            <person name="Richards T."/>
            <person name="Worden A.Z."/>
            <person name="Zhang X."/>
            <person name="Grigoriev I.V."/>
            <person name="Allen A.E."/>
            <person name="Bidle K."/>
            <person name="Borodovsky M."/>
            <person name="Bowler C."/>
            <person name="Brownlee C."/>
            <person name="Cock J.M."/>
            <person name="Elias M."/>
            <person name="Gladyshev V.N."/>
            <person name="Groth M."/>
            <person name="Guda C."/>
            <person name="Hadaegh A."/>
            <person name="Iglesias-Rodriguez M.D."/>
            <person name="Jenkins J."/>
            <person name="Jones B.M."/>
            <person name="Lawson T."/>
            <person name="Leese F."/>
            <person name="Lindquist E."/>
            <person name="Lobanov A."/>
            <person name="Lomsadze A."/>
            <person name="Malik S.B."/>
            <person name="Marsh M.E."/>
            <person name="Mackinder L."/>
            <person name="Mock T."/>
            <person name="Mueller-Roeber B."/>
            <person name="Pagarete A."/>
            <person name="Parker M."/>
            <person name="Probert I."/>
            <person name="Quesneville H."/>
            <person name="Raines C."/>
            <person name="Rensing S.A."/>
            <person name="Riano-Pachon D.M."/>
            <person name="Richier S."/>
            <person name="Rokitta S."/>
            <person name="Shiraiwa Y."/>
            <person name="Soanes D.M."/>
            <person name="van der Giezen M."/>
            <person name="Wahlund T.M."/>
            <person name="Williams B."/>
            <person name="Wilson W."/>
            <person name="Wolfe G."/>
            <person name="Wurch L.L."/>
        </authorList>
    </citation>
    <scope>NUCLEOTIDE SEQUENCE</scope>
</reference>
<dbReference type="PANTHER" id="PTHR24304:SF2">
    <property type="entry name" value="24-HYDROXYCHOLESTEROL 7-ALPHA-HYDROXYLASE"/>
    <property type="match status" value="1"/>
</dbReference>
<dbReference type="SUPFAM" id="SSF48264">
    <property type="entry name" value="Cytochrome P450"/>
    <property type="match status" value="1"/>
</dbReference>
<protein>
    <recommendedName>
        <fullName evidence="10">Cytochrome P450</fullName>
    </recommendedName>
</protein>
<dbReference type="RefSeq" id="XP_005773335.1">
    <property type="nucleotide sequence ID" value="XM_005773278.1"/>
</dbReference>
<keyword evidence="6" id="KW-0560">Oxidoreductase</keyword>
<dbReference type="eggNOG" id="KOG0157">
    <property type="taxonomic scope" value="Eukaryota"/>
</dbReference>
<evidence type="ECO:0000256" key="4">
    <source>
        <dbReference type="ARBA" id="ARBA00023004"/>
    </source>
</evidence>
<keyword evidence="7" id="KW-0472">Membrane</keyword>
<dbReference type="PRINTS" id="PR00465">
    <property type="entry name" value="EP450IV"/>
</dbReference>
<dbReference type="PROSITE" id="PS00086">
    <property type="entry name" value="CYTOCHROME_P450"/>
    <property type="match status" value="1"/>
</dbReference>
<dbReference type="GO" id="GO:0016705">
    <property type="term" value="F:oxidoreductase activity, acting on paired donors, with incorporation or reduction of molecular oxygen"/>
    <property type="evidence" value="ECO:0007669"/>
    <property type="project" value="InterPro"/>
</dbReference>
<dbReference type="GO" id="GO:0020037">
    <property type="term" value="F:heme binding"/>
    <property type="evidence" value="ECO:0007669"/>
    <property type="project" value="InterPro"/>
</dbReference>
<evidence type="ECO:0000256" key="3">
    <source>
        <dbReference type="ARBA" id="ARBA00022723"/>
    </source>
</evidence>
<organism evidence="8 9">
    <name type="scientific">Emiliania huxleyi (strain CCMP1516)</name>
    <dbReference type="NCBI Taxonomy" id="280463"/>
    <lineage>
        <taxon>Eukaryota</taxon>
        <taxon>Haptista</taxon>
        <taxon>Haptophyta</taxon>
        <taxon>Prymnesiophyceae</taxon>
        <taxon>Isochrysidales</taxon>
        <taxon>Noelaerhabdaceae</taxon>
        <taxon>Emiliania</taxon>
    </lineage>
</organism>
<dbReference type="InterPro" id="IPR050529">
    <property type="entry name" value="CYP450_sterol_14alpha_dmase"/>
</dbReference>
<comment type="cofactor">
    <cofactor evidence="5">
        <name>heme</name>
        <dbReference type="ChEBI" id="CHEBI:30413"/>
    </cofactor>
</comment>
<feature type="binding site" description="axial binding residue" evidence="5">
    <location>
        <position position="450"/>
    </location>
    <ligand>
        <name>heme</name>
        <dbReference type="ChEBI" id="CHEBI:30413"/>
    </ligand>
    <ligandPart>
        <name>Fe</name>
        <dbReference type="ChEBI" id="CHEBI:18248"/>
    </ligandPart>
</feature>
<dbReference type="InterPro" id="IPR017972">
    <property type="entry name" value="Cyt_P450_CS"/>
</dbReference>
<evidence type="ECO:0000313" key="9">
    <source>
        <dbReference type="Proteomes" id="UP000013827"/>
    </source>
</evidence>